<dbReference type="PANTHER" id="PTHR33164">
    <property type="entry name" value="TRANSCRIPTIONAL REGULATOR, MARR FAMILY"/>
    <property type="match status" value="1"/>
</dbReference>
<feature type="coiled-coil region" evidence="1">
    <location>
        <begin position="139"/>
        <end position="166"/>
    </location>
</feature>
<evidence type="ECO:0000256" key="1">
    <source>
        <dbReference type="SAM" id="Coils"/>
    </source>
</evidence>
<gene>
    <name evidence="3" type="ORF">ACFQFQ_31700</name>
</gene>
<dbReference type="SMART" id="SM00347">
    <property type="entry name" value="HTH_MARR"/>
    <property type="match status" value="1"/>
</dbReference>
<dbReference type="EMBL" id="JBHSWG010000008">
    <property type="protein sequence ID" value="MFC6763137.1"/>
    <property type="molecule type" value="Genomic_DNA"/>
</dbReference>
<evidence type="ECO:0000313" key="4">
    <source>
        <dbReference type="Proteomes" id="UP001596353"/>
    </source>
</evidence>
<evidence type="ECO:0000313" key="3">
    <source>
        <dbReference type="EMBL" id="MFC6763137.1"/>
    </source>
</evidence>
<dbReference type="InterPro" id="IPR039422">
    <property type="entry name" value="MarR/SlyA-like"/>
</dbReference>
<name>A0ABW2BDY5_9RHOB</name>
<reference evidence="4" key="1">
    <citation type="journal article" date="2019" name="Int. J. Syst. Evol. Microbiol.">
        <title>The Global Catalogue of Microorganisms (GCM) 10K type strain sequencing project: providing services to taxonomists for standard genome sequencing and annotation.</title>
        <authorList>
            <consortium name="The Broad Institute Genomics Platform"/>
            <consortium name="The Broad Institute Genome Sequencing Center for Infectious Disease"/>
            <person name="Wu L."/>
            <person name="Ma J."/>
        </authorList>
    </citation>
    <scope>NUCLEOTIDE SEQUENCE [LARGE SCALE GENOMIC DNA]</scope>
    <source>
        <strain evidence="4">CCUG 66188</strain>
    </source>
</reference>
<dbReference type="PROSITE" id="PS50995">
    <property type="entry name" value="HTH_MARR_2"/>
    <property type="match status" value="1"/>
</dbReference>
<proteinExistence type="predicted"/>
<feature type="domain" description="HTH marR-type" evidence="2">
    <location>
        <begin position="29"/>
        <end position="158"/>
    </location>
</feature>
<dbReference type="InterPro" id="IPR036390">
    <property type="entry name" value="WH_DNA-bd_sf"/>
</dbReference>
<keyword evidence="4" id="KW-1185">Reference proteome</keyword>
<keyword evidence="1" id="KW-0175">Coiled coil</keyword>
<dbReference type="PANTHER" id="PTHR33164:SF95">
    <property type="entry name" value="TRANSCRIPTIONAL REGULATOR"/>
    <property type="match status" value="1"/>
</dbReference>
<protein>
    <submittedName>
        <fullName evidence="3">MarR family winged helix-turn-helix transcriptional regulator</fullName>
    </submittedName>
</protein>
<dbReference type="Proteomes" id="UP001596353">
    <property type="component" value="Unassembled WGS sequence"/>
</dbReference>
<dbReference type="SUPFAM" id="SSF46785">
    <property type="entry name" value="Winged helix' DNA-binding domain"/>
    <property type="match status" value="1"/>
</dbReference>
<sequence>MTDENKADAKLSKNRSLKNRKFRELWNRPGYLIRRLHQIHLGLFAEECRDEDVTPVQFGMLSVLASGAEMDQLSLSTSVGVDRVSGADVIKRLERRGLLQRKRSEVDRRARVISITPLGAEFVENVRPKMAQAQAKLVAPLTEDELAELERILKKLIDANNDASRAPLGVN</sequence>
<dbReference type="InterPro" id="IPR036388">
    <property type="entry name" value="WH-like_DNA-bd_sf"/>
</dbReference>
<dbReference type="PRINTS" id="PR00598">
    <property type="entry name" value="HTHMARR"/>
</dbReference>
<comment type="caution">
    <text evidence="3">The sequence shown here is derived from an EMBL/GenBank/DDBJ whole genome shotgun (WGS) entry which is preliminary data.</text>
</comment>
<dbReference type="Pfam" id="PF12802">
    <property type="entry name" value="MarR_2"/>
    <property type="match status" value="1"/>
</dbReference>
<evidence type="ECO:0000259" key="2">
    <source>
        <dbReference type="PROSITE" id="PS50995"/>
    </source>
</evidence>
<dbReference type="InterPro" id="IPR000835">
    <property type="entry name" value="HTH_MarR-typ"/>
</dbReference>
<accession>A0ABW2BDY5</accession>
<organism evidence="3 4">
    <name type="scientific">Sulfitobacter porphyrae</name>
    <dbReference type="NCBI Taxonomy" id="1246864"/>
    <lineage>
        <taxon>Bacteria</taxon>
        <taxon>Pseudomonadati</taxon>
        <taxon>Pseudomonadota</taxon>
        <taxon>Alphaproteobacteria</taxon>
        <taxon>Rhodobacterales</taxon>
        <taxon>Roseobacteraceae</taxon>
        <taxon>Sulfitobacter</taxon>
    </lineage>
</organism>
<dbReference type="Gene3D" id="1.10.10.10">
    <property type="entry name" value="Winged helix-like DNA-binding domain superfamily/Winged helix DNA-binding domain"/>
    <property type="match status" value="1"/>
</dbReference>